<dbReference type="FunFam" id="3.40.50.300:FF:000178">
    <property type="entry name" value="Arf-GAP with GTPase, ANK repeat and PH domain-containing protein 1"/>
    <property type="match status" value="1"/>
</dbReference>
<dbReference type="GO" id="GO:0008270">
    <property type="term" value="F:zinc ion binding"/>
    <property type="evidence" value="ECO:0007669"/>
    <property type="project" value="UniProtKB-KW"/>
</dbReference>
<keyword evidence="2" id="KW-0862">Zinc</keyword>
<dbReference type="Gene3D" id="3.40.50.300">
    <property type="entry name" value="P-loop containing nucleotide triphosphate hydrolases"/>
    <property type="match status" value="1"/>
</dbReference>
<keyword evidence="2" id="KW-0863">Zinc-finger</keyword>
<dbReference type="SMART" id="SM00175">
    <property type="entry name" value="RAB"/>
    <property type="match status" value="1"/>
</dbReference>
<feature type="region of interest" description="Disordered" evidence="3">
    <location>
        <begin position="1"/>
        <end position="59"/>
    </location>
</feature>
<gene>
    <name evidence="4" type="primary">AGAP3</name>
</gene>
<dbReference type="AlphaFoldDB" id="A0A2K5CUB9"/>
<dbReference type="GO" id="GO:0005634">
    <property type="term" value="C:nucleus"/>
    <property type="evidence" value="ECO:0007669"/>
    <property type="project" value="TreeGrafter"/>
</dbReference>
<evidence type="ECO:0000313" key="5">
    <source>
        <dbReference type="Proteomes" id="UP000233020"/>
    </source>
</evidence>
<evidence type="ECO:0000313" key="4">
    <source>
        <dbReference type="Ensembl" id="ENSANAP00000012276.1"/>
    </source>
</evidence>
<keyword evidence="2" id="KW-0479">Metal-binding</keyword>
<dbReference type="SUPFAM" id="SSF52540">
    <property type="entry name" value="P-loop containing nucleoside triphosphate hydrolases"/>
    <property type="match status" value="1"/>
</dbReference>
<dbReference type="PRINTS" id="PR00449">
    <property type="entry name" value="RASTRNSFRMNG"/>
</dbReference>
<keyword evidence="1" id="KW-0547">Nucleotide-binding</keyword>
<dbReference type="Proteomes" id="UP000233020">
    <property type="component" value="Unplaced"/>
</dbReference>
<dbReference type="CDD" id="cd04103">
    <property type="entry name" value="Centaurin_gamma"/>
    <property type="match status" value="1"/>
</dbReference>
<dbReference type="GO" id="GO:0005096">
    <property type="term" value="F:GTPase activator activity"/>
    <property type="evidence" value="ECO:0007669"/>
    <property type="project" value="TreeGrafter"/>
</dbReference>
<dbReference type="PROSITE" id="PS51419">
    <property type="entry name" value="RAB"/>
    <property type="match status" value="1"/>
</dbReference>
<evidence type="ECO:0000256" key="3">
    <source>
        <dbReference type="SAM" id="MobiDB-lite"/>
    </source>
</evidence>
<dbReference type="InterPro" id="IPR001806">
    <property type="entry name" value="Small_GTPase"/>
</dbReference>
<evidence type="ECO:0000256" key="1">
    <source>
        <dbReference type="ARBA" id="ARBA00022741"/>
    </source>
</evidence>
<dbReference type="InterPro" id="IPR027417">
    <property type="entry name" value="P-loop_NTPase"/>
</dbReference>
<proteinExistence type="predicted"/>
<dbReference type="PANTHER" id="PTHR45819:SF2">
    <property type="entry name" value="ARF-GAP WITH GTPASE, ANK REPEAT AND PH DOMAIN-CONTAINING PROTEIN 3"/>
    <property type="match status" value="1"/>
</dbReference>
<feature type="compositionally biased region" description="Basic residues" evidence="3">
    <location>
        <begin position="21"/>
        <end position="31"/>
    </location>
</feature>
<reference evidence="4" key="2">
    <citation type="submission" date="2025-09" db="UniProtKB">
        <authorList>
            <consortium name="Ensembl"/>
        </authorList>
    </citation>
    <scope>IDENTIFICATION</scope>
</reference>
<dbReference type="PROSITE" id="PS51421">
    <property type="entry name" value="RAS"/>
    <property type="match status" value="1"/>
</dbReference>
<organism evidence="4 5">
    <name type="scientific">Aotus nancymaae</name>
    <name type="common">Ma's night monkey</name>
    <dbReference type="NCBI Taxonomy" id="37293"/>
    <lineage>
        <taxon>Eukaryota</taxon>
        <taxon>Metazoa</taxon>
        <taxon>Chordata</taxon>
        <taxon>Craniata</taxon>
        <taxon>Vertebrata</taxon>
        <taxon>Euteleostomi</taxon>
        <taxon>Mammalia</taxon>
        <taxon>Eutheria</taxon>
        <taxon>Euarchontoglires</taxon>
        <taxon>Primates</taxon>
        <taxon>Haplorrhini</taxon>
        <taxon>Platyrrhini</taxon>
        <taxon>Aotidae</taxon>
        <taxon>Aotus</taxon>
    </lineage>
</organism>
<dbReference type="PANTHER" id="PTHR45819">
    <property type="entry name" value="CENTAURIN-GAMMA-1A"/>
    <property type="match status" value="1"/>
</dbReference>
<dbReference type="InterPro" id="IPR051282">
    <property type="entry name" value="Arf-GAP_GTPase_ANK_PH"/>
</dbReference>
<dbReference type="GO" id="GO:0005525">
    <property type="term" value="F:GTP binding"/>
    <property type="evidence" value="ECO:0007669"/>
    <property type="project" value="InterPro"/>
</dbReference>
<dbReference type="GeneTree" id="ENSGT00940000159586"/>
<sequence length="355" mass="38547">MNFQAGGGRAAAAAEPGGSGGRRRWRRRRRGGGGQFGGAGPGAGGGGGPSQQLAGGPPQQFALSNSAAIRAEIQRFESVHPNIYAIYDLIERIEDLALQNQIREHVISIEDSFVNSQEWTLSRSVPELKVGIVGNLSSGKSALVHRYLTGTYVQEDPGPETGHSPVWVQVSRGRFKKEIVVDGQSYLLLIRDEGGPPELQFAAWVDAVVFVFSLEDEISFQTVYNYFLRLCSFRNASEVPMVLVGTQDAISAANPRVIDDSRARKLSTDLKRCTYYETCATYGLNVERVFQDVAQKVVALRKKQQLAIGPCKSLPNSPSHSAVSAASIPAVHINQICATVSNFSSTKRPFQLLPN</sequence>
<feature type="compositionally biased region" description="Low complexity" evidence="3">
    <location>
        <begin position="50"/>
        <end position="59"/>
    </location>
</feature>
<dbReference type="SMART" id="SM00173">
    <property type="entry name" value="RAS"/>
    <property type="match status" value="1"/>
</dbReference>
<accession>A0A2K5CUB9</accession>
<reference evidence="4" key="1">
    <citation type="submission" date="2025-08" db="UniProtKB">
        <authorList>
            <consortium name="Ensembl"/>
        </authorList>
    </citation>
    <scope>IDENTIFICATION</scope>
</reference>
<feature type="compositionally biased region" description="Gly residues" evidence="3">
    <location>
        <begin position="32"/>
        <end position="49"/>
    </location>
</feature>
<dbReference type="Ensembl" id="ENSANAT00000030097.1">
    <property type="protein sequence ID" value="ENSANAP00000012276.1"/>
    <property type="gene ID" value="ENSANAG00000024056.1"/>
</dbReference>
<dbReference type="GO" id="GO:0003924">
    <property type="term" value="F:GTPase activity"/>
    <property type="evidence" value="ECO:0007669"/>
    <property type="project" value="InterPro"/>
</dbReference>
<name>A0A2K5CUB9_AOTNA</name>
<evidence type="ECO:0000256" key="2">
    <source>
        <dbReference type="ARBA" id="ARBA00022771"/>
    </source>
</evidence>
<dbReference type="Pfam" id="PF00071">
    <property type="entry name" value="Ras"/>
    <property type="match status" value="1"/>
</dbReference>
<keyword evidence="5" id="KW-1185">Reference proteome</keyword>
<protein>
    <submittedName>
        <fullName evidence="4">ArfGAP with GTPase domain, ankyrin repeat and PH domain 3</fullName>
    </submittedName>
</protein>